<name>A0A4S3KNT7_9GAMM</name>
<evidence type="ECO:0000313" key="2">
    <source>
        <dbReference type="Proteomes" id="UP000307749"/>
    </source>
</evidence>
<reference evidence="1 2" key="1">
    <citation type="submission" date="2017-02" db="EMBL/GenBank/DDBJ databases">
        <title>Whole genome sequencing of Metallibacterium scheffleri DSM 24874 (T).</title>
        <authorList>
            <person name="Kumar S."/>
            <person name="Patil P."/>
            <person name="Patil P.B."/>
        </authorList>
    </citation>
    <scope>NUCLEOTIDE SEQUENCE [LARGE SCALE GENOMIC DNA]</scope>
    <source>
        <strain evidence="1 2">DSM 24874</strain>
    </source>
</reference>
<sequence length="208" mass="22529">MTLDRLSSHASRSIDAVIDSDQSIDAVKLWSWPVMKALEQALIGACNPLAATLFETFHANEVVFSYVGQKDGGSWVEVSHSGDGILKALPAYASRLCVDTGNALGRELTALSVRVSPKCGFITTATTPNADAGDARIVVESFYRTFVLRHLSFMCGTPPPVGQGLVLTYGLGRMRIEHVHAPEHMACGPVAECLWIDEIQKSQRITLD</sequence>
<dbReference type="STRING" id="993689.GCA_002077135_00088"/>
<accession>A0A4S3KNT7</accession>
<protein>
    <submittedName>
        <fullName evidence="1">Uncharacterized protein</fullName>
    </submittedName>
</protein>
<keyword evidence="2" id="KW-1185">Reference proteome</keyword>
<dbReference type="RefSeq" id="WP_081130153.1">
    <property type="nucleotide sequence ID" value="NZ_LDOS01000005.1"/>
</dbReference>
<dbReference type="AlphaFoldDB" id="A0A4S3KNT7"/>
<proteinExistence type="predicted"/>
<evidence type="ECO:0000313" key="1">
    <source>
        <dbReference type="EMBL" id="THD10088.1"/>
    </source>
</evidence>
<dbReference type="EMBL" id="MWQO01000033">
    <property type="protein sequence ID" value="THD10088.1"/>
    <property type="molecule type" value="Genomic_DNA"/>
</dbReference>
<dbReference type="Proteomes" id="UP000307749">
    <property type="component" value="Unassembled WGS sequence"/>
</dbReference>
<comment type="caution">
    <text evidence="1">The sequence shown here is derived from an EMBL/GenBank/DDBJ whole genome shotgun (WGS) entry which is preliminary data.</text>
</comment>
<organism evidence="1 2">
    <name type="scientific">Metallibacterium scheffleri</name>
    <dbReference type="NCBI Taxonomy" id="993689"/>
    <lineage>
        <taxon>Bacteria</taxon>
        <taxon>Pseudomonadati</taxon>
        <taxon>Pseudomonadota</taxon>
        <taxon>Gammaproteobacteria</taxon>
        <taxon>Lysobacterales</taxon>
        <taxon>Rhodanobacteraceae</taxon>
        <taxon>Metallibacterium</taxon>
    </lineage>
</organism>
<gene>
    <name evidence="1" type="ORF">B1806_09465</name>
</gene>